<dbReference type="Pfam" id="PF07677">
    <property type="entry name" value="A2M_recep"/>
    <property type="match status" value="1"/>
</dbReference>
<dbReference type="Pfam" id="PF07703">
    <property type="entry name" value="A2M_BRD"/>
    <property type="match status" value="1"/>
</dbReference>
<dbReference type="GO" id="GO:0005615">
    <property type="term" value="C:extracellular space"/>
    <property type="evidence" value="ECO:0007669"/>
    <property type="project" value="InterPro"/>
</dbReference>
<dbReference type="Pfam" id="PF00207">
    <property type="entry name" value="A2M"/>
    <property type="match status" value="1"/>
</dbReference>
<dbReference type="InterPro" id="IPR050473">
    <property type="entry name" value="A2M/Complement_sys"/>
</dbReference>
<dbReference type="Gene3D" id="2.20.130.20">
    <property type="match status" value="2"/>
</dbReference>
<feature type="domain" description="Alpha-2-macroglobulin bait region" evidence="3">
    <location>
        <begin position="21"/>
        <end position="152"/>
    </location>
</feature>
<reference evidence="5" key="2">
    <citation type="submission" date="2020-05" db="UniProtKB">
        <authorList>
            <consortium name="EnsemblMetazoa"/>
        </authorList>
    </citation>
    <scope>IDENTIFICATION</scope>
    <source>
        <strain evidence="5">Epiroticus2</strain>
    </source>
</reference>
<proteinExistence type="predicted"/>
<evidence type="ECO:0000256" key="2">
    <source>
        <dbReference type="ARBA" id="ARBA00022966"/>
    </source>
</evidence>
<dbReference type="SMART" id="SM01359">
    <property type="entry name" value="A2M_N_2"/>
    <property type="match status" value="1"/>
</dbReference>
<dbReference type="SMART" id="SM01419">
    <property type="entry name" value="Thiol-ester_cl"/>
    <property type="match status" value="1"/>
</dbReference>
<dbReference type="InterPro" id="IPR011626">
    <property type="entry name" value="Alpha-macroglobulin_TED"/>
</dbReference>
<evidence type="ECO:0000313" key="6">
    <source>
        <dbReference type="Proteomes" id="UP000075885"/>
    </source>
</evidence>
<accession>A0A182P1U4</accession>
<dbReference type="GO" id="GO:0004866">
    <property type="term" value="F:endopeptidase inhibitor activity"/>
    <property type="evidence" value="ECO:0007669"/>
    <property type="project" value="InterPro"/>
</dbReference>
<dbReference type="Gene3D" id="2.60.40.1930">
    <property type="match status" value="1"/>
</dbReference>
<sequence>MSLFSFREEIHKIQTVTNAFLKIELRSPWLNKDIRIMTACNKRMIFMFYYVVSKGNIVDAGVMRSQNQTKIMFSIKASEKMIPRAILLVATVVNKVVIWDSQEIDLKQQNNNIEIRIDEKEVKPGREIELQLKGRPSAYVGLAAYDKGLLEFSKHHDMYWEDVMQVFNDFYAIDQNQFDPFHSMGLFASISGGTKMETISAMSGRFGNVPTRPYSRLVAYRTNFLESWLWQNVTIGRSGKRQLIEVVPDTTTSWYLTGFSIDPVYGLDLSYTKAVSVPPKVGVPVSFLIKARKLGELAVRVKASIMHGHETDAIEKVIRVMSENIIIDDTITRYFNLDKYGREEFTLSLDILKKANFSTVKLQFIISPNPLSTTIHNLDSLITIPSASGAPSMINFIPNLVVLDYLRAIGSNATHLIDKARGLLQKGYQIEVQYRQRDGSFGNWRNSHGSVFVTALVGQAMEAASKHISEVDATMVDRMFEWLASKQHTSGRFNEEQSITYHTLQGGSRNGVALTSFVLIAFLENTEAKKNHKTVIRKGIEYIASQLPSIKDVYDLSLATYALILADHHQKSQTLRTLIKQAKSVNGTKGMEIYWERDTSSIETTAYGLLSLVHEKRYVDGICVMNWLANRRSSSGSFPRTQDTFVGLKAMAALSDAISPQNNDYSVTIQHGRAKNVYKVTSAEVDQELRHELPGESKMVTLSVDGRGFGLFMIAYQYEMDVKNINKQFNLTVETQFSDAGYRLQLRVCTSFIPDLMHSRSNLALVEVNFPSGFIVIGESVLDETQRTPFKNVELRYGHTSLVVYYESLGPEWNCFTVTANRLFRVAFHRSAYVLVHDAYNRKYSAIREYEPPQDTFLSD</sequence>
<evidence type="ECO:0000259" key="4">
    <source>
        <dbReference type="SMART" id="SM01361"/>
    </source>
</evidence>
<reference evidence="6" key="1">
    <citation type="submission" date="2013-03" db="EMBL/GenBank/DDBJ databases">
        <title>The Genome Sequence of Anopheles epiroticus epiroticus2.</title>
        <authorList>
            <consortium name="The Broad Institute Genomics Platform"/>
            <person name="Neafsey D.E."/>
            <person name="Howell P."/>
            <person name="Walker B."/>
            <person name="Young S.K."/>
            <person name="Zeng Q."/>
            <person name="Gargeya S."/>
            <person name="Fitzgerald M."/>
            <person name="Haas B."/>
            <person name="Abouelleil A."/>
            <person name="Allen A.W."/>
            <person name="Alvarado L."/>
            <person name="Arachchi H.M."/>
            <person name="Berlin A.M."/>
            <person name="Chapman S.B."/>
            <person name="Gainer-Dewar J."/>
            <person name="Goldberg J."/>
            <person name="Griggs A."/>
            <person name="Gujja S."/>
            <person name="Hansen M."/>
            <person name="Howarth C."/>
            <person name="Imamovic A."/>
            <person name="Ireland A."/>
            <person name="Larimer J."/>
            <person name="McCowan C."/>
            <person name="Murphy C."/>
            <person name="Pearson M."/>
            <person name="Poon T.W."/>
            <person name="Priest M."/>
            <person name="Roberts A."/>
            <person name="Saif S."/>
            <person name="Shea T."/>
            <person name="Sisk P."/>
            <person name="Sykes S."/>
            <person name="Wortman J."/>
            <person name="Nusbaum C."/>
            <person name="Birren B."/>
        </authorList>
    </citation>
    <scope>NUCLEOTIDE SEQUENCE [LARGE SCALE GENOMIC DNA]</scope>
    <source>
        <strain evidence="6">Epiroticus2</strain>
    </source>
</reference>
<evidence type="ECO:0000256" key="1">
    <source>
        <dbReference type="ARBA" id="ARBA00022729"/>
    </source>
</evidence>
<feature type="domain" description="Alpha-macroglobulin receptor-binding" evidence="4">
    <location>
        <begin position="761"/>
        <end position="850"/>
    </location>
</feature>
<evidence type="ECO:0000313" key="5">
    <source>
        <dbReference type="EnsemblMetazoa" id="AEPI000878-PA"/>
    </source>
</evidence>
<dbReference type="Pfam" id="PF07678">
    <property type="entry name" value="TED_complement"/>
    <property type="match status" value="1"/>
</dbReference>
<organism evidence="5 6">
    <name type="scientific">Anopheles epiroticus</name>
    <dbReference type="NCBI Taxonomy" id="199890"/>
    <lineage>
        <taxon>Eukaryota</taxon>
        <taxon>Metazoa</taxon>
        <taxon>Ecdysozoa</taxon>
        <taxon>Arthropoda</taxon>
        <taxon>Hexapoda</taxon>
        <taxon>Insecta</taxon>
        <taxon>Pterygota</taxon>
        <taxon>Neoptera</taxon>
        <taxon>Endopterygota</taxon>
        <taxon>Diptera</taxon>
        <taxon>Nematocera</taxon>
        <taxon>Culicoidea</taxon>
        <taxon>Culicidae</taxon>
        <taxon>Anophelinae</taxon>
        <taxon>Anopheles</taxon>
    </lineage>
</organism>
<protein>
    <recommendedName>
        <fullName evidence="7">Alpha-macroglobulin receptor-binding domain-containing protein</fullName>
    </recommendedName>
</protein>
<dbReference type="InterPro" id="IPR049135">
    <property type="entry name" value="TEP1_CUB2"/>
</dbReference>
<dbReference type="InterPro" id="IPR011625">
    <property type="entry name" value="A2M_N_BRD"/>
</dbReference>
<dbReference type="InterPro" id="IPR047565">
    <property type="entry name" value="Alpha-macroglob_thiol-ester_cl"/>
</dbReference>
<dbReference type="InterPro" id="IPR008930">
    <property type="entry name" value="Terpenoid_cyclase/PrenylTrfase"/>
</dbReference>
<dbReference type="SMART" id="SM01361">
    <property type="entry name" value="A2M_recep"/>
    <property type="match status" value="1"/>
</dbReference>
<evidence type="ECO:0008006" key="7">
    <source>
        <dbReference type="Google" id="ProtNLM"/>
    </source>
</evidence>
<dbReference type="PANTHER" id="PTHR11412">
    <property type="entry name" value="MACROGLOBULIN / COMPLEMENT"/>
    <property type="match status" value="1"/>
</dbReference>
<dbReference type="Gene3D" id="1.50.10.20">
    <property type="match status" value="1"/>
</dbReference>
<dbReference type="SUPFAM" id="SSF48239">
    <property type="entry name" value="Terpenoid cyclases/Protein prenyltransferases"/>
    <property type="match status" value="1"/>
</dbReference>
<dbReference type="VEuPathDB" id="VectorBase:AEPI000878"/>
<dbReference type="STRING" id="199890.A0A182P1U4"/>
<dbReference type="InterPro" id="IPR001599">
    <property type="entry name" value="Macroglobln_a2"/>
</dbReference>
<dbReference type="SUPFAM" id="SSF49410">
    <property type="entry name" value="Alpha-macroglobulin receptor domain"/>
    <property type="match status" value="1"/>
</dbReference>
<keyword evidence="2" id="KW-0882">Thioester bond</keyword>
<dbReference type="AlphaFoldDB" id="A0A182P1U4"/>
<keyword evidence="1" id="KW-0732">Signal</keyword>
<dbReference type="Gene3D" id="2.60.40.690">
    <property type="entry name" value="Alpha-macroglobulin, receptor-binding domain"/>
    <property type="match status" value="1"/>
</dbReference>
<evidence type="ECO:0000259" key="3">
    <source>
        <dbReference type="SMART" id="SM01359"/>
    </source>
</evidence>
<dbReference type="Proteomes" id="UP000075885">
    <property type="component" value="Unassembled WGS sequence"/>
</dbReference>
<dbReference type="InterPro" id="IPR036595">
    <property type="entry name" value="A-macroglobulin_rcpt-bd_sf"/>
</dbReference>
<name>A0A182P1U4_9DIPT</name>
<dbReference type="Gene3D" id="2.60.120.1540">
    <property type="match status" value="1"/>
</dbReference>
<dbReference type="InterPro" id="IPR009048">
    <property type="entry name" value="A-macroglobulin_rcpt-bd"/>
</dbReference>
<dbReference type="EnsemblMetazoa" id="AEPI000878-RA">
    <property type="protein sequence ID" value="AEPI000878-PA"/>
    <property type="gene ID" value="AEPI000878"/>
</dbReference>
<dbReference type="Pfam" id="PF21412">
    <property type="entry name" value="TEP1_CUB2"/>
    <property type="match status" value="1"/>
</dbReference>
<dbReference type="PANTHER" id="PTHR11412:SF136">
    <property type="entry name" value="CD109 ANTIGEN"/>
    <property type="match status" value="1"/>
</dbReference>
<keyword evidence="6" id="KW-1185">Reference proteome</keyword>